<feature type="domain" description="HTH cro/C1-type" evidence="1">
    <location>
        <begin position="123"/>
        <end position="170"/>
    </location>
</feature>
<dbReference type="PROSITE" id="PS50943">
    <property type="entry name" value="HTH_CROC1"/>
    <property type="match status" value="1"/>
</dbReference>
<dbReference type="AlphaFoldDB" id="A0A401YQL5"/>
<dbReference type="CDD" id="cd00093">
    <property type="entry name" value="HTH_XRE"/>
    <property type="match status" value="1"/>
</dbReference>
<evidence type="ECO:0000313" key="3">
    <source>
        <dbReference type="Proteomes" id="UP000286931"/>
    </source>
</evidence>
<dbReference type="Pfam" id="PF17765">
    <property type="entry name" value="MLTR_LBD"/>
    <property type="match status" value="1"/>
</dbReference>
<reference evidence="2 3" key="1">
    <citation type="submission" date="2018-12" db="EMBL/GenBank/DDBJ databases">
        <title>Draft genome sequence of Embleya hyalina NBRC 13850T.</title>
        <authorList>
            <person name="Komaki H."/>
            <person name="Hosoyama A."/>
            <person name="Kimura A."/>
            <person name="Ichikawa N."/>
            <person name="Tamura T."/>
        </authorList>
    </citation>
    <scope>NUCLEOTIDE SEQUENCE [LARGE SCALE GENOMIC DNA]</scope>
    <source>
        <strain evidence="2 3">NBRC 13850</strain>
    </source>
</reference>
<comment type="caution">
    <text evidence="2">The sequence shown here is derived from an EMBL/GenBank/DDBJ whole genome shotgun (WGS) entry which is preliminary data.</text>
</comment>
<dbReference type="InterPro" id="IPR010982">
    <property type="entry name" value="Lambda_DNA-bd_dom_sf"/>
</dbReference>
<protein>
    <submittedName>
        <fullName evidence="2">DNA-binding protein</fullName>
    </submittedName>
</protein>
<dbReference type="InterPro" id="IPR001387">
    <property type="entry name" value="Cro/C1-type_HTH"/>
</dbReference>
<dbReference type="PANTHER" id="PTHR35010">
    <property type="entry name" value="BLL4672 PROTEIN-RELATED"/>
    <property type="match status" value="1"/>
</dbReference>
<evidence type="ECO:0000259" key="1">
    <source>
        <dbReference type="PROSITE" id="PS50943"/>
    </source>
</evidence>
<keyword evidence="3" id="KW-1185">Reference proteome</keyword>
<dbReference type="SUPFAM" id="SSF47413">
    <property type="entry name" value="lambda repressor-like DNA-binding domains"/>
    <property type="match status" value="1"/>
</dbReference>
<organism evidence="2 3">
    <name type="scientific">Embleya hyalina</name>
    <dbReference type="NCBI Taxonomy" id="516124"/>
    <lineage>
        <taxon>Bacteria</taxon>
        <taxon>Bacillati</taxon>
        <taxon>Actinomycetota</taxon>
        <taxon>Actinomycetes</taxon>
        <taxon>Kitasatosporales</taxon>
        <taxon>Streptomycetaceae</taxon>
        <taxon>Embleya</taxon>
    </lineage>
</organism>
<sequence length="375" mass="41785">MADCDVARRAPDGGLCASATSLVASRHQAVATRGGHPDPCSAYDRCSYYCQRQARPARARLWQAILARMNDRPVTEEAADPGGEQPIDPRAEIGEFLRGRRGRLRPQDVGLPSATRRNRRVPGLRREELAQLAGVSVAYLTRLEQGRGPNVSNEVIDALARALRLTDSEHAYLTHLVKCQRRKTRMPEQQHVRPAIRELLASMEGVPAYVSGWRSDILAWNRTAAALFGDWDAVPPRERNWARLLFLQPEHRRLFVDWKSRAADIVGGLRLHASCHPDDPQLSALVGELSVKSEEFRRMWAGHDVRENNFGVRSLRHPLVGDLTLSFETLPLSDGSEQSLTVHHAEPGSVSAENLRLLASWGADAAVPQSDLRRL</sequence>
<proteinExistence type="predicted"/>
<dbReference type="SMART" id="SM00530">
    <property type="entry name" value="HTH_XRE"/>
    <property type="match status" value="1"/>
</dbReference>
<dbReference type="PANTHER" id="PTHR35010:SF2">
    <property type="entry name" value="BLL4672 PROTEIN"/>
    <property type="match status" value="1"/>
</dbReference>
<dbReference type="GO" id="GO:0003677">
    <property type="term" value="F:DNA binding"/>
    <property type="evidence" value="ECO:0007669"/>
    <property type="project" value="UniProtKB-KW"/>
</dbReference>
<name>A0A401YQL5_9ACTN</name>
<dbReference type="EMBL" id="BIFH01000022">
    <property type="protein sequence ID" value="GCD96857.1"/>
    <property type="molecule type" value="Genomic_DNA"/>
</dbReference>
<dbReference type="Gene3D" id="1.10.260.40">
    <property type="entry name" value="lambda repressor-like DNA-binding domains"/>
    <property type="match status" value="1"/>
</dbReference>
<gene>
    <name evidence="2" type="ORF">EHYA_04544</name>
</gene>
<accession>A0A401YQL5</accession>
<keyword evidence="2" id="KW-0238">DNA-binding</keyword>
<evidence type="ECO:0000313" key="2">
    <source>
        <dbReference type="EMBL" id="GCD96857.1"/>
    </source>
</evidence>
<dbReference type="Proteomes" id="UP000286931">
    <property type="component" value="Unassembled WGS sequence"/>
</dbReference>
<dbReference type="Pfam" id="PF13560">
    <property type="entry name" value="HTH_31"/>
    <property type="match status" value="1"/>
</dbReference>
<dbReference type="Gene3D" id="3.30.450.180">
    <property type="match status" value="1"/>
</dbReference>
<dbReference type="InterPro" id="IPR041413">
    <property type="entry name" value="MLTR_LBD"/>
</dbReference>